<dbReference type="Proteomes" id="UP000266723">
    <property type="component" value="Unassembled WGS sequence"/>
</dbReference>
<protein>
    <recommendedName>
        <fullName evidence="3">RNase H type-1 domain-containing protein</fullName>
    </recommendedName>
</protein>
<evidence type="ECO:0008006" key="3">
    <source>
        <dbReference type="Google" id="ProtNLM"/>
    </source>
</evidence>
<name>A0ABQ7D1L5_BRACR</name>
<proteinExistence type="predicted"/>
<gene>
    <name evidence="1" type="ORF">DY000_02011086</name>
</gene>
<keyword evidence="2" id="KW-1185">Reference proteome</keyword>
<organism evidence="1 2">
    <name type="scientific">Brassica cretica</name>
    <name type="common">Mustard</name>
    <dbReference type="NCBI Taxonomy" id="69181"/>
    <lineage>
        <taxon>Eukaryota</taxon>
        <taxon>Viridiplantae</taxon>
        <taxon>Streptophyta</taxon>
        <taxon>Embryophyta</taxon>
        <taxon>Tracheophyta</taxon>
        <taxon>Spermatophyta</taxon>
        <taxon>Magnoliopsida</taxon>
        <taxon>eudicotyledons</taxon>
        <taxon>Gunneridae</taxon>
        <taxon>Pentapetalae</taxon>
        <taxon>rosids</taxon>
        <taxon>malvids</taxon>
        <taxon>Brassicales</taxon>
        <taxon>Brassicaceae</taxon>
        <taxon>Brassiceae</taxon>
        <taxon>Brassica</taxon>
    </lineage>
</organism>
<comment type="caution">
    <text evidence="1">The sequence shown here is derived from an EMBL/GenBank/DDBJ whole genome shotgun (WGS) entry which is preliminary data.</text>
</comment>
<accession>A0ABQ7D1L5</accession>
<dbReference type="EMBL" id="QGKV02000759">
    <property type="protein sequence ID" value="KAF3565472.1"/>
    <property type="molecule type" value="Genomic_DNA"/>
</dbReference>
<sequence length="98" mass="10914">MANLRVDKAIFESSSPYLREAFLVNPAPGLNPLINMIMLRFHGFSEWDTDLVLFESNKVAAFIANSVTRDHRLQSYIGSGGPSWLQTLILQESGLDSS</sequence>
<evidence type="ECO:0000313" key="2">
    <source>
        <dbReference type="Proteomes" id="UP000266723"/>
    </source>
</evidence>
<evidence type="ECO:0000313" key="1">
    <source>
        <dbReference type="EMBL" id="KAF3565472.1"/>
    </source>
</evidence>
<reference evidence="1 2" key="1">
    <citation type="journal article" date="2020" name="BMC Genomics">
        <title>Intraspecific diversification of the crop wild relative Brassica cretica Lam. using demographic model selection.</title>
        <authorList>
            <person name="Kioukis A."/>
            <person name="Michalopoulou V.A."/>
            <person name="Briers L."/>
            <person name="Pirintsos S."/>
            <person name="Studholme D.J."/>
            <person name="Pavlidis P."/>
            <person name="Sarris P.F."/>
        </authorList>
    </citation>
    <scope>NUCLEOTIDE SEQUENCE [LARGE SCALE GENOMIC DNA]</scope>
    <source>
        <strain evidence="2">cv. PFS-1207/04</strain>
    </source>
</reference>